<dbReference type="VEuPathDB" id="HostDB:ENSMMUG00000064313"/>
<protein>
    <submittedName>
        <fullName evidence="2">Uncharacterized protein</fullName>
    </submittedName>
</protein>
<dbReference type="PANTHER" id="PTHR12138">
    <property type="entry name" value="PRIMATE-EXPANDED PROTEIN FAMILY"/>
    <property type="match status" value="1"/>
</dbReference>
<reference evidence="2" key="4">
    <citation type="submission" date="2025-09" db="UniProtKB">
        <authorList>
            <consortium name="Ensembl"/>
        </authorList>
    </citation>
    <scope>IDENTIFICATION</scope>
    <source>
        <strain evidence="2">17573</strain>
    </source>
</reference>
<dbReference type="Proteomes" id="UP000006718">
    <property type="component" value="Chromosome 3"/>
</dbReference>
<evidence type="ECO:0000313" key="2">
    <source>
        <dbReference type="Ensembl" id="ENSMMUP00000077454.1"/>
    </source>
</evidence>
<dbReference type="InParanoid" id="A0A5F8AKI6"/>
<accession>A0A5F8AKI6</accession>
<feature type="compositionally biased region" description="Low complexity" evidence="1">
    <location>
        <begin position="11"/>
        <end position="21"/>
    </location>
</feature>
<reference evidence="2" key="3">
    <citation type="submission" date="2025-08" db="UniProtKB">
        <authorList>
            <consortium name="Ensembl"/>
        </authorList>
    </citation>
    <scope>IDENTIFICATION</scope>
    <source>
        <strain evidence="2">17573</strain>
    </source>
</reference>
<proteinExistence type="predicted"/>
<feature type="region of interest" description="Disordered" evidence="1">
    <location>
        <begin position="1"/>
        <end position="24"/>
    </location>
</feature>
<organism evidence="2 3">
    <name type="scientific">Macaca mulatta</name>
    <name type="common">Rhesus macaque</name>
    <dbReference type="NCBI Taxonomy" id="9544"/>
    <lineage>
        <taxon>Eukaryota</taxon>
        <taxon>Metazoa</taxon>
        <taxon>Chordata</taxon>
        <taxon>Craniata</taxon>
        <taxon>Vertebrata</taxon>
        <taxon>Euteleostomi</taxon>
        <taxon>Mammalia</taxon>
        <taxon>Eutheria</taxon>
        <taxon>Euarchontoglires</taxon>
        <taxon>Primates</taxon>
        <taxon>Haplorrhini</taxon>
        <taxon>Catarrhini</taxon>
        <taxon>Cercopithecidae</taxon>
        <taxon>Cercopithecinae</taxon>
        <taxon>Macaca</taxon>
    </lineage>
</organism>
<dbReference type="PRINTS" id="PR02045">
    <property type="entry name" value="F138DOMAIN"/>
</dbReference>
<dbReference type="AlphaFoldDB" id="A0A5F8AKI6"/>
<reference evidence="3" key="1">
    <citation type="journal article" date="2007" name="Science">
        <title>Evolutionary and biomedical insights from the rhesus macaque genome.</title>
        <authorList>
            <person name="Gibbs R.A."/>
            <person name="Rogers J."/>
            <person name="Katze M.G."/>
            <person name="Bumgarner R."/>
            <person name="Weinstock G.M."/>
            <person name="Mardis E.R."/>
            <person name="Remington K.A."/>
            <person name="Strausberg R.L."/>
            <person name="Venter J.C."/>
            <person name="Wilson R.K."/>
            <person name="Batzer M.A."/>
            <person name="Bustamante C.D."/>
            <person name="Eichler E.E."/>
            <person name="Hahn M.W."/>
            <person name="Hardison R.C."/>
            <person name="Makova K.D."/>
            <person name="Miller W."/>
            <person name="Milosavljevic A."/>
            <person name="Palermo R.E."/>
            <person name="Siepel A."/>
            <person name="Sikela J.M."/>
            <person name="Attaway T."/>
            <person name="Bell S."/>
            <person name="Bernard K.E."/>
            <person name="Buhay C.J."/>
            <person name="Chandrabose M.N."/>
            <person name="Dao M."/>
            <person name="Davis C."/>
            <person name="Delehaunty K.D."/>
            <person name="Ding Y."/>
            <person name="Dinh H.H."/>
            <person name="Dugan-Rocha S."/>
            <person name="Fulton L.A."/>
            <person name="Gabisi R.A."/>
            <person name="Garner T.T."/>
            <person name="Godfrey J."/>
            <person name="Hawes A.C."/>
            <person name="Hernandez J."/>
            <person name="Hines S."/>
            <person name="Holder M."/>
            <person name="Hume J."/>
            <person name="Jhangiani S.N."/>
            <person name="Joshi V."/>
            <person name="Khan Z.M."/>
            <person name="Kirkness E.F."/>
            <person name="Cree A."/>
            <person name="Fowler R.G."/>
            <person name="Lee S."/>
            <person name="Lewis L.R."/>
            <person name="Li Z."/>
            <person name="Liu Y.-S."/>
            <person name="Moore S.M."/>
            <person name="Muzny D."/>
            <person name="Nazareth L.V."/>
            <person name="Ngo D.N."/>
            <person name="Okwuonu G.O."/>
            <person name="Pai G."/>
            <person name="Parker D."/>
            <person name="Paul H.A."/>
            <person name="Pfannkoch C."/>
            <person name="Pohl C.S."/>
            <person name="Rogers Y.-H.C."/>
            <person name="Ruiz S.J."/>
            <person name="Sabo A."/>
            <person name="Santibanez J."/>
            <person name="Schneider B.W."/>
            <person name="Smith S.M."/>
            <person name="Sodergren E."/>
            <person name="Svatek A.F."/>
            <person name="Utterback T.R."/>
            <person name="Vattathil S."/>
            <person name="Warren W."/>
            <person name="White C.S."/>
            <person name="Chinwalla A.T."/>
            <person name="Feng Y."/>
            <person name="Halpern A.L."/>
            <person name="Hillier L.W."/>
            <person name="Huang X."/>
            <person name="Minx P."/>
            <person name="Nelson J.O."/>
            <person name="Pepin K.H."/>
            <person name="Qin X."/>
            <person name="Sutton G.G."/>
            <person name="Venter E."/>
            <person name="Walenz B.P."/>
            <person name="Wallis J.W."/>
            <person name="Worley K.C."/>
            <person name="Yang S.-P."/>
            <person name="Jones S.M."/>
            <person name="Marra M.A."/>
            <person name="Rocchi M."/>
            <person name="Schein J.E."/>
            <person name="Baertsch R."/>
            <person name="Clarke L."/>
            <person name="Csuros M."/>
            <person name="Glasscock J."/>
            <person name="Harris R.A."/>
            <person name="Havlak P."/>
            <person name="Jackson A.R."/>
            <person name="Jiang H."/>
            <person name="Liu Y."/>
            <person name="Messina D.N."/>
            <person name="Shen Y."/>
            <person name="Song H.X.-Z."/>
            <person name="Wylie T."/>
            <person name="Zhang L."/>
            <person name="Birney E."/>
            <person name="Han K."/>
            <person name="Konkel M.K."/>
            <person name="Lee J."/>
            <person name="Smit A.F.A."/>
            <person name="Ullmer B."/>
            <person name="Wang H."/>
            <person name="Xing J."/>
            <person name="Burhans R."/>
            <person name="Cheng Z."/>
            <person name="Karro J.E."/>
            <person name="Ma J."/>
            <person name="Raney B."/>
            <person name="She X."/>
            <person name="Cox M.J."/>
            <person name="Demuth J.P."/>
            <person name="Dumas L.J."/>
            <person name="Han S.-G."/>
            <person name="Hopkins J."/>
            <person name="Karimpour-Fard A."/>
            <person name="Kim Y.H."/>
            <person name="Pollack J.R."/>
            <person name="Vinar T."/>
            <person name="Addo-Quaye C."/>
            <person name="Degenhardt J."/>
            <person name="Denby A."/>
            <person name="Hubisz M.J."/>
            <person name="Indap A."/>
            <person name="Kosiol C."/>
            <person name="Lahn B.T."/>
            <person name="Lawson H.A."/>
            <person name="Marklein A."/>
            <person name="Nielsen R."/>
            <person name="Vallender E.J."/>
            <person name="Clark A.G."/>
            <person name="Ferguson B."/>
            <person name="Hernandez R.D."/>
            <person name="Hirani K."/>
            <person name="Kehrer-Sawatzki H."/>
            <person name="Kolb J."/>
            <person name="Patil S."/>
            <person name="Pu L.-L."/>
            <person name="Ren Y."/>
            <person name="Smith D.G."/>
            <person name="Wheeler D.A."/>
            <person name="Schenck I."/>
            <person name="Ball E.V."/>
            <person name="Chen R."/>
            <person name="Cooper D.N."/>
            <person name="Giardine B."/>
            <person name="Hsu F."/>
            <person name="Kent W.J."/>
            <person name="Lesk A."/>
            <person name="Nelson D.L."/>
            <person name="O'brien W.E."/>
            <person name="Pruefer K."/>
            <person name="Stenson P.D."/>
            <person name="Wallace J.C."/>
            <person name="Ke H."/>
            <person name="Liu X.-M."/>
            <person name="Wang P."/>
            <person name="Xiang A.P."/>
            <person name="Yang F."/>
            <person name="Barber G.P."/>
            <person name="Haussler D."/>
            <person name="Karolchik D."/>
            <person name="Kern A.D."/>
            <person name="Kuhn R.M."/>
            <person name="Smith K.E."/>
            <person name="Zwieg A.S."/>
        </authorList>
    </citation>
    <scope>NUCLEOTIDE SEQUENCE [LARGE SCALE GENOMIC DNA]</scope>
    <source>
        <strain evidence="3">17573</strain>
    </source>
</reference>
<evidence type="ECO:0000313" key="3">
    <source>
        <dbReference type="Proteomes" id="UP000006718"/>
    </source>
</evidence>
<keyword evidence="3" id="KW-1185">Reference proteome</keyword>
<dbReference type="Bgee" id="ENSMMUG00000064313">
    <property type="expression patterns" value="Expressed in colon and 13 other cell types or tissues"/>
</dbReference>
<dbReference type="Ensembl" id="ENSMMUT00000098557.1">
    <property type="protein sequence ID" value="ENSMMUP00000077454.1"/>
    <property type="gene ID" value="ENSMMUG00000064313.1"/>
</dbReference>
<name>A0A5F8AKI6_MACMU</name>
<sequence>MILAHCNPRLPDSSDSPASASRGAGITVSGHHTQLIFVFLVETGFHSVGQAGLKLQTSGDPPALASQSAGSHEPLRPALPGLFNHCLVTFCGYLLKAVNISPENTHAYEFTPLYILGSETLEPHRAPAGFLECCGNPGGDLP</sequence>
<reference evidence="2" key="2">
    <citation type="submission" date="2019-01" db="EMBL/GenBank/DDBJ databases">
        <authorList>
            <person name="Graves T."/>
            <person name="Eichler E.E."/>
            <person name="Wilson R.K."/>
        </authorList>
    </citation>
    <scope>NUCLEOTIDE SEQUENCE [LARGE SCALE GENOMIC DNA]</scope>
    <source>
        <strain evidence="2">17573</strain>
    </source>
</reference>
<dbReference type="GeneTree" id="ENSGT01120000271815"/>
<evidence type="ECO:0000256" key="1">
    <source>
        <dbReference type="SAM" id="MobiDB-lite"/>
    </source>
</evidence>
<dbReference type="PANTHER" id="PTHR12138:SF161">
    <property type="entry name" value="SECRETED PROTEIN"/>
    <property type="match status" value="1"/>
</dbReference>